<dbReference type="AlphaFoldDB" id="R9I6Z1"/>
<proteinExistence type="predicted"/>
<feature type="domain" description="FHA" evidence="2">
    <location>
        <begin position="57"/>
        <end position="108"/>
    </location>
</feature>
<dbReference type="PATRIC" id="fig|1235788.3.peg.4220"/>
<evidence type="ECO:0000313" key="3">
    <source>
        <dbReference type="EMBL" id="EOS09125.1"/>
    </source>
</evidence>
<dbReference type="PROSITE" id="PS50006">
    <property type="entry name" value="FHA_DOMAIN"/>
    <property type="match status" value="1"/>
</dbReference>
<dbReference type="GeneID" id="82155354"/>
<dbReference type="SUPFAM" id="SSF49879">
    <property type="entry name" value="SMAD/FHA domain"/>
    <property type="match status" value="1"/>
</dbReference>
<protein>
    <submittedName>
        <fullName evidence="4">FHA domain-containing protein</fullName>
    </submittedName>
</protein>
<dbReference type="Proteomes" id="UP000310760">
    <property type="component" value="Unassembled WGS sequence"/>
</dbReference>
<dbReference type="STRING" id="1235788.C802_04118"/>
<dbReference type="EMBL" id="SRYJ01000023">
    <property type="protein sequence ID" value="TGY69978.1"/>
    <property type="molecule type" value="Genomic_DNA"/>
</dbReference>
<dbReference type="InterPro" id="IPR001254">
    <property type="entry name" value="Trypsin_dom"/>
</dbReference>
<keyword evidence="1" id="KW-0812">Transmembrane</keyword>
<dbReference type="InterPro" id="IPR043504">
    <property type="entry name" value="Peptidase_S1_PA_chymotrypsin"/>
</dbReference>
<dbReference type="CDD" id="cd00060">
    <property type="entry name" value="FHA"/>
    <property type="match status" value="1"/>
</dbReference>
<dbReference type="Pfam" id="PF00089">
    <property type="entry name" value="Trypsin"/>
    <property type="match status" value="1"/>
</dbReference>
<reference evidence="3 5" key="1">
    <citation type="submission" date="2013-04" db="EMBL/GenBank/DDBJ databases">
        <title>The Genome Sequence of Bacteroides massiliensis dnLKV3.</title>
        <authorList>
            <consortium name="The Broad Institute Genomics Platform"/>
            <consortium name="The Broad Institute Genome Sequencing Center for Infectious Disease"/>
            <person name="Earl A."/>
            <person name="Xavier R."/>
            <person name="Kuhn K."/>
            <person name="Stappenbeck T."/>
            <person name="Walker B."/>
            <person name="Young S."/>
            <person name="Zeng Q."/>
            <person name="Gargeya S."/>
            <person name="Fitzgerald M."/>
            <person name="Haas B."/>
            <person name="Abouelleil A."/>
            <person name="Allen A.W."/>
            <person name="Alvarado L."/>
            <person name="Arachchi H.M."/>
            <person name="Berlin A.M."/>
            <person name="Chapman S.B."/>
            <person name="Gainer-Dewar J."/>
            <person name="Goldberg J."/>
            <person name="Griggs A."/>
            <person name="Gujja S."/>
            <person name="Hansen M."/>
            <person name="Howarth C."/>
            <person name="Imamovic A."/>
            <person name="Ireland A."/>
            <person name="Larimer J."/>
            <person name="McCowan C."/>
            <person name="Murphy C."/>
            <person name="Pearson M."/>
            <person name="Poon T.W."/>
            <person name="Priest M."/>
            <person name="Roberts A."/>
            <person name="Saif S."/>
            <person name="Shea T."/>
            <person name="Sisk P."/>
            <person name="Sykes S."/>
            <person name="Wortman J."/>
            <person name="Nusbaum C."/>
            <person name="Birren B."/>
        </authorList>
    </citation>
    <scope>NUCLEOTIDE SEQUENCE [LARGE SCALE GENOMIC DNA]</scope>
    <source>
        <strain evidence="3">DnLKV3</strain>
        <strain evidence="5">dnLKV3</strain>
    </source>
</reference>
<sequence length="522" mass="57179">MAGHTTKPYKNTLSGSVGAGMGSLFTPGGKKYYILEHKVSSKYHRAGESQEIIVDNIELGRDSHCQVRFDESFKTVSRHHAAIVKDGDMWKLVQISKTNSTFLNGHPVKTEWYLQNGDEIQLSVNGPKLGFILPTGKKSTVGSIGLTRRLSLFRQQALRPYKTAITTLACLLVLISIGGGYVIYQQGKQLNDNTLALADAKEVNAKNERLITEQRKLLENQGGLLDSLKKIKPKVIVKYVENGNTLGQTGSVDMSVCHPYVYHITATVFYNGEEVSSWLGTGFQLEEGKFVTARHVCSTFYSNSFYIDNGVVYPREGVNPIDVYKELMINVLAQQGNIQIKFKCVSPNDTYLFTNNQINEVGKYDQIHTLKEPYRVYKIINGKVAKDANGNPVVLAQVPAGTNIRIGAGGAVDFAYVQNNLKKGLKSNKRISTELKQGTQLYVLGYPHGWGKGKPIFSTAICSQNGLSEELGGTIMVSNNNTEGGNSGGPIFIKTQSGWEVVAIVSGSNAAKGRFVPISVIP</sequence>
<dbReference type="HOGENOM" id="CLU_469834_0_0_10"/>
<reference evidence="4 6" key="2">
    <citation type="submission" date="2019-04" db="EMBL/GenBank/DDBJ databases">
        <title>Microbes associate with the intestines of laboratory mice.</title>
        <authorList>
            <person name="Navarre W."/>
            <person name="Wong E."/>
            <person name="Huang K."/>
            <person name="Tropini C."/>
            <person name="Ng K."/>
            <person name="Yu B."/>
        </authorList>
    </citation>
    <scope>NUCLEOTIDE SEQUENCE [LARGE SCALE GENOMIC DNA]</scope>
    <source>
        <strain evidence="4 6">NM22_B1</strain>
    </source>
</reference>
<dbReference type="EMBL" id="ASSP01000025">
    <property type="protein sequence ID" value="EOS09125.1"/>
    <property type="molecule type" value="Genomic_DNA"/>
</dbReference>
<dbReference type="Gene3D" id="2.40.10.10">
    <property type="entry name" value="Trypsin-like serine proteases"/>
    <property type="match status" value="1"/>
</dbReference>
<dbReference type="Gene3D" id="2.60.200.20">
    <property type="match status" value="1"/>
</dbReference>
<dbReference type="InterPro" id="IPR008984">
    <property type="entry name" value="SMAD_FHA_dom_sf"/>
</dbReference>
<evidence type="ECO:0000313" key="5">
    <source>
        <dbReference type="Proteomes" id="UP000014200"/>
    </source>
</evidence>
<dbReference type="InterPro" id="IPR009003">
    <property type="entry name" value="Peptidase_S1_PA"/>
</dbReference>
<evidence type="ECO:0000313" key="6">
    <source>
        <dbReference type="Proteomes" id="UP000310760"/>
    </source>
</evidence>
<feature type="transmembrane region" description="Helical" evidence="1">
    <location>
        <begin position="164"/>
        <end position="184"/>
    </location>
</feature>
<evidence type="ECO:0000256" key="1">
    <source>
        <dbReference type="SAM" id="Phobius"/>
    </source>
</evidence>
<dbReference type="SUPFAM" id="SSF50494">
    <property type="entry name" value="Trypsin-like serine proteases"/>
    <property type="match status" value="1"/>
</dbReference>
<dbReference type="SMART" id="SM00240">
    <property type="entry name" value="FHA"/>
    <property type="match status" value="1"/>
</dbReference>
<evidence type="ECO:0000259" key="2">
    <source>
        <dbReference type="PROSITE" id="PS50006"/>
    </source>
</evidence>
<dbReference type="GO" id="GO:0006508">
    <property type="term" value="P:proteolysis"/>
    <property type="evidence" value="ECO:0007669"/>
    <property type="project" value="InterPro"/>
</dbReference>
<dbReference type="Pfam" id="PF00498">
    <property type="entry name" value="FHA"/>
    <property type="match status" value="1"/>
</dbReference>
<gene>
    <name evidence="3" type="ORF">C802_04118</name>
    <name evidence="4" type="ORF">E5339_11495</name>
</gene>
<dbReference type="OrthoDB" id="151099at2"/>
<name>R9I6Z1_9BACT</name>
<evidence type="ECO:0000313" key="4">
    <source>
        <dbReference type="EMBL" id="TGY69978.1"/>
    </source>
</evidence>
<keyword evidence="5" id="KW-1185">Reference proteome</keyword>
<keyword evidence="1" id="KW-0472">Membrane</keyword>
<dbReference type="RefSeq" id="WP_016278334.1">
    <property type="nucleotide sequence ID" value="NZ_CAJUNV010000009.1"/>
</dbReference>
<keyword evidence="1" id="KW-1133">Transmembrane helix</keyword>
<accession>R9I6Z1</accession>
<dbReference type="InterPro" id="IPR000253">
    <property type="entry name" value="FHA_dom"/>
</dbReference>
<organism evidence="3 5">
    <name type="scientific">Phocaeicola sartorii</name>
    <dbReference type="NCBI Taxonomy" id="671267"/>
    <lineage>
        <taxon>Bacteria</taxon>
        <taxon>Pseudomonadati</taxon>
        <taxon>Bacteroidota</taxon>
        <taxon>Bacteroidia</taxon>
        <taxon>Bacteroidales</taxon>
        <taxon>Bacteroidaceae</taxon>
        <taxon>Phocaeicola</taxon>
    </lineage>
</organism>
<comment type="caution">
    <text evidence="3">The sequence shown here is derived from an EMBL/GenBank/DDBJ whole genome shotgun (WGS) entry which is preliminary data.</text>
</comment>
<dbReference type="GO" id="GO:0004252">
    <property type="term" value="F:serine-type endopeptidase activity"/>
    <property type="evidence" value="ECO:0007669"/>
    <property type="project" value="InterPro"/>
</dbReference>
<dbReference type="Proteomes" id="UP000014200">
    <property type="component" value="Unassembled WGS sequence"/>
</dbReference>